<organism evidence="2 3">
    <name type="scientific">Choiromyces venosus 120613-1</name>
    <dbReference type="NCBI Taxonomy" id="1336337"/>
    <lineage>
        <taxon>Eukaryota</taxon>
        <taxon>Fungi</taxon>
        <taxon>Dikarya</taxon>
        <taxon>Ascomycota</taxon>
        <taxon>Pezizomycotina</taxon>
        <taxon>Pezizomycetes</taxon>
        <taxon>Pezizales</taxon>
        <taxon>Tuberaceae</taxon>
        <taxon>Choiromyces</taxon>
    </lineage>
</organism>
<evidence type="ECO:0000256" key="1">
    <source>
        <dbReference type="SAM" id="SignalP"/>
    </source>
</evidence>
<feature type="signal peptide" evidence="1">
    <location>
        <begin position="1"/>
        <end position="18"/>
    </location>
</feature>
<proteinExistence type="predicted"/>
<evidence type="ECO:0000313" key="2">
    <source>
        <dbReference type="EMBL" id="RPA92549.1"/>
    </source>
</evidence>
<dbReference type="Proteomes" id="UP000276215">
    <property type="component" value="Unassembled WGS sequence"/>
</dbReference>
<keyword evidence="3" id="KW-1185">Reference proteome</keyword>
<keyword evidence="1" id="KW-0732">Signal</keyword>
<dbReference type="EMBL" id="ML120470">
    <property type="protein sequence ID" value="RPA92549.1"/>
    <property type="molecule type" value="Genomic_DNA"/>
</dbReference>
<evidence type="ECO:0000313" key="3">
    <source>
        <dbReference type="Proteomes" id="UP000276215"/>
    </source>
</evidence>
<reference evidence="2 3" key="1">
    <citation type="journal article" date="2018" name="Nat. Ecol. Evol.">
        <title>Pezizomycetes genomes reveal the molecular basis of ectomycorrhizal truffle lifestyle.</title>
        <authorList>
            <person name="Murat C."/>
            <person name="Payen T."/>
            <person name="Noel B."/>
            <person name="Kuo A."/>
            <person name="Morin E."/>
            <person name="Chen J."/>
            <person name="Kohler A."/>
            <person name="Krizsan K."/>
            <person name="Balestrini R."/>
            <person name="Da Silva C."/>
            <person name="Montanini B."/>
            <person name="Hainaut M."/>
            <person name="Levati E."/>
            <person name="Barry K.W."/>
            <person name="Belfiori B."/>
            <person name="Cichocki N."/>
            <person name="Clum A."/>
            <person name="Dockter R.B."/>
            <person name="Fauchery L."/>
            <person name="Guy J."/>
            <person name="Iotti M."/>
            <person name="Le Tacon F."/>
            <person name="Lindquist E.A."/>
            <person name="Lipzen A."/>
            <person name="Malagnac F."/>
            <person name="Mello A."/>
            <person name="Molinier V."/>
            <person name="Miyauchi S."/>
            <person name="Poulain J."/>
            <person name="Riccioni C."/>
            <person name="Rubini A."/>
            <person name="Sitrit Y."/>
            <person name="Splivallo R."/>
            <person name="Traeger S."/>
            <person name="Wang M."/>
            <person name="Zifcakova L."/>
            <person name="Wipf D."/>
            <person name="Zambonelli A."/>
            <person name="Paolocci F."/>
            <person name="Nowrousian M."/>
            <person name="Ottonello S."/>
            <person name="Baldrian P."/>
            <person name="Spatafora J.W."/>
            <person name="Henrissat B."/>
            <person name="Nagy L.G."/>
            <person name="Aury J.M."/>
            <person name="Wincker P."/>
            <person name="Grigoriev I.V."/>
            <person name="Bonfante P."/>
            <person name="Martin F.M."/>
        </authorList>
    </citation>
    <scope>NUCLEOTIDE SEQUENCE [LARGE SCALE GENOMIC DNA]</scope>
    <source>
        <strain evidence="2 3">120613-1</strain>
    </source>
</reference>
<accession>A0A3N4J2M6</accession>
<feature type="chain" id="PRO_5017998690" evidence="1">
    <location>
        <begin position="19"/>
        <end position="59"/>
    </location>
</feature>
<protein>
    <submittedName>
        <fullName evidence="2">Uncharacterized protein</fullName>
    </submittedName>
</protein>
<name>A0A3N4J2M6_9PEZI</name>
<sequence>MTTFHFLCLALLFLLSSGIVCPLLAVALLLHRRTRAWCLLACLVAWIDYRIELWKALVN</sequence>
<gene>
    <name evidence="2" type="ORF">L873DRAFT_1817432</name>
</gene>
<dbReference type="AlphaFoldDB" id="A0A3N4J2M6"/>